<evidence type="ECO:0000256" key="1">
    <source>
        <dbReference type="SAM" id="MobiDB-lite"/>
    </source>
</evidence>
<gene>
    <name evidence="4" type="ORF">DBV05_g1260</name>
</gene>
<name>A0A5N5DQG1_9PEZI</name>
<dbReference type="Pfam" id="PF12697">
    <property type="entry name" value="Abhydrolase_6"/>
    <property type="match status" value="1"/>
</dbReference>
<feature type="chain" id="PRO_5025036681" description="AB hydrolase-1 domain-containing protein" evidence="2">
    <location>
        <begin position="21"/>
        <end position="489"/>
    </location>
</feature>
<evidence type="ECO:0000313" key="5">
    <source>
        <dbReference type="Proteomes" id="UP000325902"/>
    </source>
</evidence>
<dbReference type="GO" id="GO:0004806">
    <property type="term" value="F:triacylglycerol lipase activity"/>
    <property type="evidence" value="ECO:0007669"/>
    <property type="project" value="InterPro"/>
</dbReference>
<organism evidence="4 5">
    <name type="scientific">Lasiodiplodia theobromae</name>
    <dbReference type="NCBI Taxonomy" id="45133"/>
    <lineage>
        <taxon>Eukaryota</taxon>
        <taxon>Fungi</taxon>
        <taxon>Dikarya</taxon>
        <taxon>Ascomycota</taxon>
        <taxon>Pezizomycotina</taxon>
        <taxon>Dothideomycetes</taxon>
        <taxon>Dothideomycetes incertae sedis</taxon>
        <taxon>Botryosphaeriales</taxon>
        <taxon>Botryosphaeriaceae</taxon>
        <taxon>Lasiodiplodia</taxon>
    </lineage>
</organism>
<dbReference type="EMBL" id="VCHE01000004">
    <property type="protein sequence ID" value="KAB2580198.1"/>
    <property type="molecule type" value="Genomic_DNA"/>
</dbReference>
<dbReference type="PANTHER" id="PTHR34853:SF1">
    <property type="entry name" value="LIPASE 5"/>
    <property type="match status" value="1"/>
</dbReference>
<dbReference type="SUPFAM" id="SSF53474">
    <property type="entry name" value="alpha/beta-Hydrolases"/>
    <property type="match status" value="1"/>
</dbReference>
<dbReference type="AlphaFoldDB" id="A0A5N5DQG1"/>
<evidence type="ECO:0000256" key="2">
    <source>
        <dbReference type="SAM" id="SignalP"/>
    </source>
</evidence>
<dbReference type="InterPro" id="IPR005152">
    <property type="entry name" value="Lipase_secreted"/>
</dbReference>
<dbReference type="Gene3D" id="3.40.50.1820">
    <property type="entry name" value="alpha/beta hydrolase"/>
    <property type="match status" value="2"/>
</dbReference>
<protein>
    <recommendedName>
        <fullName evidence="3">AB hydrolase-1 domain-containing protein</fullName>
    </recommendedName>
</protein>
<feature type="signal peptide" evidence="2">
    <location>
        <begin position="1"/>
        <end position="20"/>
    </location>
</feature>
<dbReference type="PANTHER" id="PTHR34853">
    <property type="match status" value="1"/>
</dbReference>
<reference evidence="4 5" key="1">
    <citation type="journal article" date="2019" name="Sci. Rep.">
        <title>A multi-omics analysis of the grapevine pathogen Lasiodiplodia theobromae reveals that temperature affects the expression of virulence- and pathogenicity-related genes.</title>
        <authorList>
            <person name="Felix C."/>
            <person name="Meneses R."/>
            <person name="Goncalves M.F.M."/>
            <person name="Tilleman L."/>
            <person name="Duarte A.S."/>
            <person name="Jorrin-Novo J.V."/>
            <person name="Van de Peer Y."/>
            <person name="Deforce D."/>
            <person name="Van Nieuwerburgh F."/>
            <person name="Esteves A.C."/>
            <person name="Alves A."/>
        </authorList>
    </citation>
    <scope>NUCLEOTIDE SEQUENCE [LARGE SCALE GENOMIC DNA]</scope>
    <source>
        <strain evidence="4 5">LA-SOL3</strain>
    </source>
</reference>
<feature type="domain" description="AB hydrolase-1" evidence="3">
    <location>
        <begin position="189"/>
        <end position="432"/>
    </location>
</feature>
<dbReference type="Proteomes" id="UP000325902">
    <property type="component" value="Unassembled WGS sequence"/>
</dbReference>
<dbReference type="OrthoDB" id="5382058at2759"/>
<sequence length="489" mass="52187">MIRSTLQWWTTVLLAPLAACQETAIPGPQCQDFASSYKLSAEQIAKAGISNITANNVEIALNFERTNWATQSVTNDPFYHIPSNINWTSSIPAGTVFAVENVTNTSLYTLPAPISMSRIIYQTATINGTNVPASAYVLWPYLPRTFPNVTGLPVIGWGHGTSGVLPDCGPSHIRNLWYQFAGPYEMAMQGYVVVAPDYAGLGVSSTTTAPPQSSSNTTTSDSSSSNRILHPYLSNPSHGLDILHAVRAARAAFPSLSTSHVVIGHSQGGGAVAGSPAPSGANYLTLLSAATASYSPLAAYIAMGVHAAYPAVGLDELFTPAGLARFELMRELGGCSSVATELFAVGDGGEQTPWVRPDIADFWATRAFAGATDYVGEDVGGVETPLLVLQGDADSIVVPGQTAESVRRACEANPESSVELVSFENVTHVPVMFAGQRVWLDWVADRFNGVPVEKGCRNRTFSPLRREEGAYLEETNFVLEWVTQGYQTA</sequence>
<dbReference type="InterPro" id="IPR029058">
    <property type="entry name" value="AB_hydrolase_fold"/>
</dbReference>
<keyword evidence="2" id="KW-0732">Signal</keyword>
<feature type="compositionally biased region" description="Low complexity" evidence="1">
    <location>
        <begin position="204"/>
        <end position="225"/>
    </location>
</feature>
<keyword evidence="5" id="KW-1185">Reference proteome</keyword>
<evidence type="ECO:0000259" key="3">
    <source>
        <dbReference type="Pfam" id="PF12697"/>
    </source>
</evidence>
<comment type="caution">
    <text evidence="4">The sequence shown here is derived from an EMBL/GenBank/DDBJ whole genome shotgun (WGS) entry which is preliminary data.</text>
</comment>
<evidence type="ECO:0000313" key="4">
    <source>
        <dbReference type="EMBL" id="KAB2580198.1"/>
    </source>
</evidence>
<dbReference type="GO" id="GO:0016042">
    <property type="term" value="P:lipid catabolic process"/>
    <property type="evidence" value="ECO:0007669"/>
    <property type="project" value="InterPro"/>
</dbReference>
<feature type="region of interest" description="Disordered" evidence="1">
    <location>
        <begin position="204"/>
        <end position="228"/>
    </location>
</feature>
<proteinExistence type="predicted"/>
<accession>A0A5N5DQG1</accession>
<dbReference type="InterPro" id="IPR000073">
    <property type="entry name" value="AB_hydrolase_1"/>
</dbReference>